<keyword evidence="1" id="KW-0472">Membrane</keyword>
<feature type="transmembrane region" description="Helical" evidence="1">
    <location>
        <begin position="150"/>
        <end position="172"/>
    </location>
</feature>
<feature type="transmembrane region" description="Helical" evidence="1">
    <location>
        <begin position="56"/>
        <end position="73"/>
    </location>
</feature>
<dbReference type="AlphaFoldDB" id="A0A553JMF1"/>
<organism evidence="2 3">
    <name type="scientific">Shewanella hanedai</name>
    <name type="common">Alteromonas hanedai</name>
    <dbReference type="NCBI Taxonomy" id="25"/>
    <lineage>
        <taxon>Bacteria</taxon>
        <taxon>Pseudomonadati</taxon>
        <taxon>Pseudomonadota</taxon>
        <taxon>Gammaproteobacteria</taxon>
        <taxon>Alteromonadales</taxon>
        <taxon>Shewanellaceae</taxon>
        <taxon>Shewanella</taxon>
    </lineage>
</organism>
<keyword evidence="1" id="KW-1133">Transmembrane helix</keyword>
<dbReference type="OrthoDB" id="6312858at2"/>
<keyword evidence="1" id="KW-0812">Transmembrane</keyword>
<protein>
    <submittedName>
        <fullName evidence="2">Uncharacterized protein</fullName>
    </submittedName>
</protein>
<proteinExistence type="predicted"/>
<dbReference type="RefSeq" id="WP_144040872.1">
    <property type="nucleotide sequence ID" value="NZ_BMPL01000036.1"/>
</dbReference>
<accession>A0A553JMF1</accession>
<evidence type="ECO:0000313" key="3">
    <source>
        <dbReference type="Proteomes" id="UP000318126"/>
    </source>
</evidence>
<evidence type="ECO:0000256" key="1">
    <source>
        <dbReference type="SAM" id="Phobius"/>
    </source>
</evidence>
<dbReference type="EMBL" id="VKGK01000017">
    <property type="protein sequence ID" value="TRY13642.1"/>
    <property type="molecule type" value="Genomic_DNA"/>
</dbReference>
<reference evidence="3" key="1">
    <citation type="submission" date="2019-07" db="EMBL/GenBank/DDBJ databases">
        <title>Shewanella sp. YLB-08 draft genomic sequence.</title>
        <authorList>
            <person name="Yu L."/>
        </authorList>
    </citation>
    <scope>NUCLEOTIDE SEQUENCE [LARGE SCALE GENOMIC DNA]</scope>
    <source>
        <strain evidence="3">JCM 20706</strain>
    </source>
</reference>
<name>A0A553JMF1_SHEHA</name>
<dbReference type="Proteomes" id="UP000318126">
    <property type="component" value="Unassembled WGS sequence"/>
</dbReference>
<keyword evidence="3" id="KW-1185">Reference proteome</keyword>
<sequence length="180" mass="20771">MNEYFLLFNRIEWALIFIAFAVCFQSPNIRWLIGNIIVLKTVDILTIGIIVQWGAFYYLAISLYDVVIISMILKRQKTAGYIASLKIPWLSRLARSSAQYYNLTSNEISLIILYLFSIVINLASLAERLIRKYSEFDPMFIYNNYPMAKFVVTVLSVLILCSLAINGANNIYQDRKSNKL</sequence>
<comment type="caution">
    <text evidence="2">The sequence shown here is derived from an EMBL/GenBank/DDBJ whole genome shotgun (WGS) entry which is preliminary data.</text>
</comment>
<gene>
    <name evidence="2" type="ORF">FN961_14370</name>
</gene>
<feature type="transmembrane region" description="Helical" evidence="1">
    <location>
        <begin position="6"/>
        <end position="24"/>
    </location>
</feature>
<feature type="transmembrane region" description="Helical" evidence="1">
    <location>
        <begin position="108"/>
        <end position="130"/>
    </location>
</feature>
<evidence type="ECO:0000313" key="2">
    <source>
        <dbReference type="EMBL" id="TRY13642.1"/>
    </source>
</evidence>